<gene>
    <name evidence="1" type="ORF">L227DRAFT_469675</name>
</gene>
<dbReference type="EMBL" id="ML122286">
    <property type="protein sequence ID" value="RPD56719.1"/>
    <property type="molecule type" value="Genomic_DNA"/>
</dbReference>
<reference evidence="1" key="1">
    <citation type="journal article" date="2018" name="Genome Biol. Evol.">
        <title>Genomics and development of Lentinus tigrinus, a white-rot wood-decaying mushroom with dimorphic fruiting bodies.</title>
        <authorList>
            <person name="Wu B."/>
            <person name="Xu Z."/>
            <person name="Knudson A."/>
            <person name="Carlson A."/>
            <person name="Chen N."/>
            <person name="Kovaka S."/>
            <person name="LaButti K."/>
            <person name="Lipzen A."/>
            <person name="Pennachio C."/>
            <person name="Riley R."/>
            <person name="Schakwitz W."/>
            <person name="Umezawa K."/>
            <person name="Ohm R.A."/>
            <person name="Grigoriev I.V."/>
            <person name="Nagy L.G."/>
            <person name="Gibbons J."/>
            <person name="Hibbett D."/>
        </authorList>
    </citation>
    <scope>NUCLEOTIDE SEQUENCE [LARGE SCALE GENOMIC DNA]</scope>
    <source>
        <strain evidence="1">ALCF2SS1-6</strain>
    </source>
</reference>
<sequence>MRGVPVEYVQWLRIKLTGRRTTLKFDDFASDPFLIERGIDQGCPLSVILYTFYNAALLEAADPKKGETAEGSMDDVAVLVTGWTFSAVHAQLRDFMTRPGGGEDWSLSHRSPFSVDKFGLVNFSRKLSIKKGRLGPALQLN</sequence>
<dbReference type="STRING" id="1328759.A0A5C2S1J1"/>
<evidence type="ECO:0000313" key="1">
    <source>
        <dbReference type="EMBL" id="RPD56719.1"/>
    </source>
</evidence>
<dbReference type="AlphaFoldDB" id="A0A5C2S1J1"/>
<proteinExistence type="predicted"/>
<evidence type="ECO:0000313" key="2">
    <source>
        <dbReference type="Proteomes" id="UP000313359"/>
    </source>
</evidence>
<protein>
    <recommendedName>
        <fullName evidence="3">Reverse transcriptase domain-containing protein</fullName>
    </recommendedName>
</protein>
<dbReference type="OrthoDB" id="3044497at2759"/>
<organism evidence="1 2">
    <name type="scientific">Lentinus tigrinus ALCF2SS1-6</name>
    <dbReference type="NCBI Taxonomy" id="1328759"/>
    <lineage>
        <taxon>Eukaryota</taxon>
        <taxon>Fungi</taxon>
        <taxon>Dikarya</taxon>
        <taxon>Basidiomycota</taxon>
        <taxon>Agaricomycotina</taxon>
        <taxon>Agaricomycetes</taxon>
        <taxon>Polyporales</taxon>
        <taxon>Polyporaceae</taxon>
        <taxon>Lentinus</taxon>
    </lineage>
</organism>
<accession>A0A5C2S1J1</accession>
<feature type="non-terminal residue" evidence="1">
    <location>
        <position position="141"/>
    </location>
</feature>
<keyword evidence="2" id="KW-1185">Reference proteome</keyword>
<evidence type="ECO:0008006" key="3">
    <source>
        <dbReference type="Google" id="ProtNLM"/>
    </source>
</evidence>
<name>A0A5C2S1J1_9APHY</name>
<dbReference type="Proteomes" id="UP000313359">
    <property type="component" value="Unassembled WGS sequence"/>
</dbReference>